<sequence>MQVLHLNSSCGSIFGLVTVHFATIPFSNGPSLTLIQCQLQIWITASPSYIDAYLPISCCES</sequence>
<evidence type="ECO:0000313" key="2">
    <source>
        <dbReference type="Proteomes" id="UP000267017"/>
    </source>
</evidence>
<protein>
    <submittedName>
        <fullName evidence="1">Uncharacterized protein</fullName>
    </submittedName>
</protein>
<dbReference type="EMBL" id="RRCN01000001">
    <property type="protein sequence ID" value="RRJ66385.1"/>
    <property type="molecule type" value="Genomic_DNA"/>
</dbReference>
<comment type="caution">
    <text evidence="1">The sequence shown here is derived from an EMBL/GenBank/DDBJ whole genome shotgun (WGS) entry which is preliminary data.</text>
</comment>
<proteinExistence type="predicted"/>
<keyword evidence="2" id="KW-1185">Reference proteome</keyword>
<reference evidence="1 2" key="1">
    <citation type="submission" date="2018-11" db="EMBL/GenBank/DDBJ databases">
        <title>Genome sequencing of Paenibacillus sp. KCOM 3021 (= ChDC PVNT-B20).</title>
        <authorList>
            <person name="Kook J.-K."/>
            <person name="Park S.-N."/>
            <person name="Lim Y.K."/>
        </authorList>
    </citation>
    <scope>NUCLEOTIDE SEQUENCE [LARGE SCALE GENOMIC DNA]</scope>
    <source>
        <strain evidence="1 2">KCOM 3021</strain>
    </source>
</reference>
<gene>
    <name evidence="1" type="ORF">EHV15_28290</name>
</gene>
<accession>A0A3P3U7R3</accession>
<dbReference type="AlphaFoldDB" id="A0A3P3U7R3"/>
<organism evidence="1 2">
    <name type="scientific">Paenibacillus oralis</name>
    <dbReference type="NCBI Taxonomy" id="2490856"/>
    <lineage>
        <taxon>Bacteria</taxon>
        <taxon>Bacillati</taxon>
        <taxon>Bacillota</taxon>
        <taxon>Bacilli</taxon>
        <taxon>Bacillales</taxon>
        <taxon>Paenibacillaceae</taxon>
        <taxon>Paenibacillus</taxon>
    </lineage>
</organism>
<dbReference type="Proteomes" id="UP000267017">
    <property type="component" value="Unassembled WGS sequence"/>
</dbReference>
<name>A0A3P3U7R3_9BACL</name>
<dbReference type="OrthoDB" id="29496at2"/>
<evidence type="ECO:0000313" key="1">
    <source>
        <dbReference type="EMBL" id="RRJ66385.1"/>
    </source>
</evidence>